<organism evidence="1 2">
    <name type="scientific">Burkholderia theae</name>
    <dbReference type="NCBI Taxonomy" id="3143496"/>
    <lineage>
        <taxon>Bacteria</taxon>
        <taxon>Pseudomonadati</taxon>
        <taxon>Pseudomonadota</taxon>
        <taxon>Betaproteobacteria</taxon>
        <taxon>Burkholderiales</taxon>
        <taxon>Burkholderiaceae</taxon>
        <taxon>Burkholderia</taxon>
    </lineage>
</organism>
<gene>
    <name evidence="1" type="ORF">VOI36_28360</name>
</gene>
<evidence type="ECO:0000313" key="1">
    <source>
        <dbReference type="EMBL" id="MEN2473828.1"/>
    </source>
</evidence>
<name>A0ABU9WPF0_9BURK</name>
<sequence>MLLSIATATAYGLGVQSAPAEPAASAPATNPVINLTPAQISERARAYIVHIGVDPDSENGQIMIAWFTRIVQNPDYMARLRSMRGRSAVGEDMMLPPAERLRFLRLLKDIAGESKNGCEMSKLTGGDLATLAKTSSPKMLRSTFELLDLVGERHGASSGDDEHYTVAELLEVNARMDAIDVPPWLAKQDKPNTCALVKFAVDTLDKLPEPEQRRATYELFKLIADGKSASETVLADPGAYLDEVFDERRLPDAIRSQLPPDGSRPLPYARLIVDGEWVNKTTPKDSGPYVDTYVNRRNNGVVVELMTTKDASGNTNWSSFDMGYGLADLLNQNIRAPRYASMLRTLKESSAIALANEPLTEGKRVEIAVPQPSSHGQLTRRCDIGKTEPASTIFGTLTGNAVNLDCSEVRKDGTTVRVRSVWLADYRIELSKTIDDEDGRTDVIIKNVTIVTP</sequence>
<accession>A0ABU9WPF0</accession>
<proteinExistence type="predicted"/>
<protein>
    <submittedName>
        <fullName evidence="1">Uncharacterized protein</fullName>
    </submittedName>
</protein>
<keyword evidence="2" id="KW-1185">Reference proteome</keyword>
<dbReference type="EMBL" id="JBCPYA010000014">
    <property type="protein sequence ID" value="MEN2473828.1"/>
    <property type="molecule type" value="Genomic_DNA"/>
</dbReference>
<dbReference type="Proteomes" id="UP001466933">
    <property type="component" value="Unassembled WGS sequence"/>
</dbReference>
<dbReference type="RefSeq" id="WP_343494299.1">
    <property type="nucleotide sequence ID" value="NZ_JBCPYA010000014.1"/>
</dbReference>
<reference evidence="1 2" key="1">
    <citation type="submission" date="2024-05" db="EMBL/GenBank/DDBJ databases">
        <title>Burkholderia sp. Nov. a novel bacteria isolated from rhizosphere soil of Camellia sinensis.</title>
        <authorList>
            <person name="Dong Y."/>
        </authorList>
    </citation>
    <scope>NUCLEOTIDE SEQUENCE [LARGE SCALE GENOMIC DNA]</scope>
    <source>
        <strain evidence="1 2">GS2Y</strain>
    </source>
</reference>
<evidence type="ECO:0000313" key="2">
    <source>
        <dbReference type="Proteomes" id="UP001466933"/>
    </source>
</evidence>
<comment type="caution">
    <text evidence="1">The sequence shown here is derived from an EMBL/GenBank/DDBJ whole genome shotgun (WGS) entry which is preliminary data.</text>
</comment>